<dbReference type="Pfam" id="PF01388">
    <property type="entry name" value="ARID"/>
    <property type="match status" value="1"/>
</dbReference>
<feature type="region of interest" description="Disordered" evidence="4">
    <location>
        <begin position="69"/>
        <end position="285"/>
    </location>
</feature>
<dbReference type="PANTHER" id="PTHR12656">
    <property type="entry name" value="BRG-1 ASSOCIATED FACTOR 250 BAF250"/>
    <property type="match status" value="1"/>
</dbReference>
<feature type="domain" description="ARID" evidence="5">
    <location>
        <begin position="328"/>
        <end position="421"/>
    </location>
</feature>
<dbReference type="GO" id="GO:0035060">
    <property type="term" value="C:brahma complex"/>
    <property type="evidence" value="ECO:0007669"/>
    <property type="project" value="InterPro"/>
</dbReference>
<feature type="compositionally biased region" description="Pro residues" evidence="4">
    <location>
        <begin position="217"/>
        <end position="227"/>
    </location>
</feature>
<feature type="compositionally biased region" description="Low complexity" evidence="4">
    <location>
        <begin position="619"/>
        <end position="645"/>
    </location>
</feature>
<reference evidence="6" key="1">
    <citation type="submission" date="2023-07" db="EMBL/GenBank/DDBJ databases">
        <authorList>
            <consortium name="CYATHOMIX"/>
        </authorList>
    </citation>
    <scope>NUCLEOTIDE SEQUENCE</scope>
    <source>
        <strain evidence="6">N/A</strain>
    </source>
</reference>
<feature type="compositionally biased region" description="Low complexity" evidence="4">
    <location>
        <begin position="263"/>
        <end position="285"/>
    </location>
</feature>
<organism evidence="6 7">
    <name type="scientific">Cylicocyclus nassatus</name>
    <name type="common">Nematode worm</name>
    <dbReference type="NCBI Taxonomy" id="53992"/>
    <lineage>
        <taxon>Eukaryota</taxon>
        <taxon>Metazoa</taxon>
        <taxon>Ecdysozoa</taxon>
        <taxon>Nematoda</taxon>
        <taxon>Chromadorea</taxon>
        <taxon>Rhabditida</taxon>
        <taxon>Rhabditina</taxon>
        <taxon>Rhabditomorpha</taxon>
        <taxon>Strongyloidea</taxon>
        <taxon>Strongylidae</taxon>
        <taxon>Cylicocyclus</taxon>
    </lineage>
</organism>
<dbReference type="Gene3D" id="1.10.150.60">
    <property type="entry name" value="ARID DNA-binding domain"/>
    <property type="match status" value="1"/>
</dbReference>
<feature type="region of interest" description="Disordered" evidence="4">
    <location>
        <begin position="433"/>
        <end position="535"/>
    </location>
</feature>
<feature type="compositionally biased region" description="Polar residues" evidence="4">
    <location>
        <begin position="16"/>
        <end position="32"/>
    </location>
</feature>
<feature type="compositionally biased region" description="Basic and acidic residues" evidence="4">
    <location>
        <begin position="1503"/>
        <end position="1521"/>
    </location>
</feature>
<dbReference type="Proteomes" id="UP001176961">
    <property type="component" value="Unassembled WGS sequence"/>
</dbReference>
<dbReference type="SMART" id="SM00501">
    <property type="entry name" value="BRIGHT"/>
    <property type="match status" value="1"/>
</dbReference>
<dbReference type="PANTHER" id="PTHR12656:SF5">
    <property type="entry name" value="TRITHORAX GROUP PROTEIN OSA"/>
    <property type="match status" value="1"/>
</dbReference>
<feature type="compositionally biased region" description="Low complexity" evidence="4">
    <location>
        <begin position="757"/>
        <end position="776"/>
    </location>
</feature>
<evidence type="ECO:0000256" key="2">
    <source>
        <dbReference type="ARBA" id="ARBA00022553"/>
    </source>
</evidence>
<feature type="compositionally biased region" description="Low complexity" evidence="4">
    <location>
        <begin position="444"/>
        <end position="455"/>
    </location>
</feature>
<feature type="compositionally biased region" description="Polar residues" evidence="4">
    <location>
        <begin position="1541"/>
        <end position="1556"/>
    </location>
</feature>
<comment type="caution">
    <text evidence="6">The sequence shown here is derived from an EMBL/GenBank/DDBJ whole genome shotgun (WGS) entry which is preliminary data.</text>
</comment>
<evidence type="ECO:0000256" key="3">
    <source>
        <dbReference type="ARBA" id="ARBA00023242"/>
    </source>
</evidence>
<dbReference type="PROSITE" id="PS51011">
    <property type="entry name" value="ARID"/>
    <property type="match status" value="1"/>
</dbReference>
<feature type="compositionally biased region" description="Low complexity" evidence="4">
    <location>
        <begin position="478"/>
        <end position="504"/>
    </location>
</feature>
<dbReference type="Pfam" id="PF12031">
    <property type="entry name" value="BAF250_C"/>
    <property type="match status" value="1"/>
</dbReference>
<protein>
    <recommendedName>
        <fullName evidence="5">ARID domain-containing protein</fullName>
    </recommendedName>
</protein>
<dbReference type="GO" id="GO:0016514">
    <property type="term" value="C:SWI/SNF complex"/>
    <property type="evidence" value="ECO:0007669"/>
    <property type="project" value="InterPro"/>
</dbReference>
<feature type="compositionally biased region" description="Polar residues" evidence="4">
    <location>
        <begin position="39"/>
        <end position="48"/>
    </location>
</feature>
<dbReference type="GO" id="GO:0005654">
    <property type="term" value="C:nucleoplasm"/>
    <property type="evidence" value="ECO:0007669"/>
    <property type="project" value="TreeGrafter"/>
</dbReference>
<evidence type="ECO:0000313" key="7">
    <source>
        <dbReference type="Proteomes" id="UP001176961"/>
    </source>
</evidence>
<evidence type="ECO:0000256" key="1">
    <source>
        <dbReference type="ARBA" id="ARBA00004123"/>
    </source>
</evidence>
<proteinExistence type="predicted"/>
<keyword evidence="2" id="KW-0597">Phosphoprotein</keyword>
<feature type="compositionally biased region" description="Low complexity" evidence="4">
    <location>
        <begin position="88"/>
        <end position="163"/>
    </location>
</feature>
<feature type="compositionally biased region" description="Low complexity" evidence="4">
    <location>
        <begin position="818"/>
        <end position="844"/>
    </location>
</feature>
<dbReference type="InterPro" id="IPR036431">
    <property type="entry name" value="ARID_dom_sf"/>
</dbReference>
<dbReference type="GO" id="GO:0045893">
    <property type="term" value="P:positive regulation of DNA-templated transcription"/>
    <property type="evidence" value="ECO:0007669"/>
    <property type="project" value="TreeGrafter"/>
</dbReference>
<dbReference type="InterPro" id="IPR033388">
    <property type="entry name" value="BAF250_C"/>
</dbReference>
<feature type="compositionally biased region" description="Low complexity" evidence="4">
    <location>
        <begin position="549"/>
        <end position="586"/>
    </location>
</feature>
<name>A0AA36GIR9_CYLNA</name>
<feature type="compositionally biased region" description="Pro residues" evidence="4">
    <location>
        <begin position="456"/>
        <end position="467"/>
    </location>
</feature>
<keyword evidence="3" id="KW-0539">Nucleus</keyword>
<dbReference type="CDD" id="cd16865">
    <property type="entry name" value="ARID_ARID1A-like"/>
    <property type="match status" value="1"/>
</dbReference>
<feature type="compositionally biased region" description="Low complexity" evidence="4">
    <location>
        <begin position="172"/>
        <end position="182"/>
    </location>
</feature>
<dbReference type="SMART" id="SM01014">
    <property type="entry name" value="ARID"/>
    <property type="match status" value="1"/>
</dbReference>
<feature type="region of interest" description="Disordered" evidence="4">
    <location>
        <begin position="1"/>
        <end position="55"/>
    </location>
</feature>
<feature type="compositionally biased region" description="Pro residues" evidence="4">
    <location>
        <begin position="664"/>
        <end position="674"/>
    </location>
</feature>
<keyword evidence="7" id="KW-1185">Reference proteome</keyword>
<sequence>MSTGDGPPAPPDGSGQNFPTPTLNNLLSNKSSVGGDAGLQQQDQNVPNGGTPFGADRYAATAAAVAAGAGSMNHGNGPPKHAQLAGVQQQEWQQPRSPSQQQQTGHSQQQPEGQSQTQQQLPPQQIPQQQLPPHQAQPHPYAAAYPPQFMQGRPPGYPMYPGYPGMPPAQPGYPGAPVGYPAHLMRPQQPELVRMPQGPTPAEWAAQQQRAMKEANPPTPASMPAPSPAASSIADDSMDDKSRLESPSWANQGQRTPLPPGAQTPAATPQMHAGGPPPAGMMMHPGMMPPQGMMPPVMQPTPPSGPRKESIVDKLVGPPNAANPPRVMPERRMFFERLVQFCEQHGEPITMIPQVSKQNVDLHRLYIGVRNRGGFEQVTKDKAWKAICTEANPEISQSSAAGYQLRKHYEKHLLLLECVETGRRPEDAVAFADGLKRQRRKEPAASAAAAAAPPASAMPPFPGPAHPQPGQDPSLYYQQQQQQQAAAAHGYPPGSLPPGASYPPAGYPPRLPPATPMRAPHPQPHMPGAPQPDLSQLDEQQRQHYFMQQQYHQQMAAQQQHQQQQQQQQQLQQAQTPQPASQQSLAVPGQTPQPATPGRPGSVQPATPAALQMDTSSQSGSRAPSTGPAASAASPDSSSRMSAGADVAEQQRPGSAVVRTPAATPTPGPHPVPQPSTSMAAVGQPGQSAGVPPQPPTAPFYGQPAPMYPNGPPRMPGAPVGYPAGYPYHPGHAGVPPGHPGAQQQAPQFAPAPHPAAHPSHPQHQQYLQQQQMWHQRGGYPGQIPPQPSRYGYPPRMPPPQSTTSHQSAASPGASKMRYPAQVAQPQPAVTPQPQQQAYAARAQMGSYPPVPSQAPAPTPLVPPVMSFSHQHHFPHGSVEATVISQKRRRKILARELINATPRRLIMALRSGLETEAIWAINALNVLLYDDTNPHPCLTQMPGLLNVIIEHFWATLSVLYPDNFPLGEPSRFKIPEGNPDALRLPYLTNGSAHEEVKQPVAARNPETKKNYNKCSRTGRKVKILDAEMPELLKRKLMLEEGPSSLPTDDTLSVHYVEEKIKMGLGGGLAERVALRLRNEWNAAKIQSRARFSIYEKNNAKEEECNPEALTNGSVKVKEEPEDVDEEQEEKIPEILLLRRGRKDEMAEGLNDFEIRWPRATALTDRDETLHRFTLRALALSNILRGFSFLPGSEHLLCAHSGLLYVLGRFLQLLSTEMPVQRAKPAPKIDVDAPLPEPESYEVARNRALSLLDCDDCEQVLLVETANQLRDDAFVMLCHMSVALDLFEVPNDLAYPIYDGILHWCASSVPEATDPIPPAAVSPRNYCLEIMCKMSVLERNVDMLLSTGAWPRLEKIVCMLARMLSMSEETHNREFAIVILNAFCNASEAVCYVAAMQTPTIANLVSFIETSDQSMHQVMQTHGMPALRDNPEMMGTSVGMLRRAAAMLRLLVKVPEAYRVYAKYQQRLLQFTMSQLMDSRVAGMIADALYEIQLMLGKENMQNETKKETNGKDNGDASEVVKSEPAAEDSASSASTDVATENATNHESSPATINGDASTPAKKVATKRPGIRDDCVAKAPATKRTCLENGYEKKNGKLDSSPLKIKETRAENGSMTAVA</sequence>
<evidence type="ECO:0000259" key="5">
    <source>
        <dbReference type="PROSITE" id="PS51011"/>
    </source>
</evidence>
<dbReference type="GO" id="GO:0006357">
    <property type="term" value="P:regulation of transcription by RNA polymerase II"/>
    <property type="evidence" value="ECO:0007669"/>
    <property type="project" value="TreeGrafter"/>
</dbReference>
<feature type="region of interest" description="Disordered" evidence="4">
    <location>
        <begin position="1502"/>
        <end position="1618"/>
    </location>
</feature>
<feature type="compositionally biased region" description="Low complexity" evidence="4">
    <location>
        <begin position="731"/>
        <end position="749"/>
    </location>
</feature>
<evidence type="ECO:0000313" key="6">
    <source>
        <dbReference type="EMBL" id="CAJ0593530.1"/>
    </source>
</evidence>
<dbReference type="GO" id="GO:0031491">
    <property type="term" value="F:nucleosome binding"/>
    <property type="evidence" value="ECO:0007669"/>
    <property type="project" value="TreeGrafter"/>
</dbReference>
<feature type="compositionally biased region" description="Low complexity" evidence="4">
    <location>
        <begin position="1527"/>
        <end position="1540"/>
    </location>
</feature>
<comment type="subcellular location">
    <subcellularLocation>
        <location evidence="1">Nucleus</location>
    </subcellularLocation>
</comment>
<dbReference type="InterPro" id="IPR001606">
    <property type="entry name" value="ARID_dom"/>
</dbReference>
<dbReference type="InterPro" id="IPR021906">
    <property type="entry name" value="BAF250/Osa"/>
</dbReference>
<dbReference type="SUPFAM" id="SSF46774">
    <property type="entry name" value="ARID-like"/>
    <property type="match status" value="1"/>
</dbReference>
<feature type="compositionally biased region" description="Pro residues" evidence="4">
    <location>
        <begin position="505"/>
        <end position="530"/>
    </location>
</feature>
<accession>A0AA36GIR9</accession>
<feature type="region of interest" description="Disordered" evidence="4">
    <location>
        <begin position="731"/>
        <end position="857"/>
    </location>
</feature>
<dbReference type="GO" id="GO:0071565">
    <property type="term" value="C:nBAF complex"/>
    <property type="evidence" value="ECO:0007669"/>
    <property type="project" value="TreeGrafter"/>
</dbReference>
<dbReference type="GO" id="GO:0006338">
    <property type="term" value="P:chromatin remodeling"/>
    <property type="evidence" value="ECO:0007669"/>
    <property type="project" value="InterPro"/>
</dbReference>
<dbReference type="EMBL" id="CATQJL010000112">
    <property type="protein sequence ID" value="CAJ0593530.1"/>
    <property type="molecule type" value="Genomic_DNA"/>
</dbReference>
<evidence type="ECO:0000256" key="4">
    <source>
        <dbReference type="SAM" id="MobiDB-lite"/>
    </source>
</evidence>
<gene>
    <name evidence="6" type="ORF">CYNAS_LOCUS5513</name>
</gene>
<dbReference type="GO" id="GO:0003677">
    <property type="term" value="F:DNA binding"/>
    <property type="evidence" value="ECO:0007669"/>
    <property type="project" value="InterPro"/>
</dbReference>
<feature type="region of interest" description="Disordered" evidence="4">
    <location>
        <begin position="549"/>
        <end position="697"/>
    </location>
</feature>